<dbReference type="Gene3D" id="1.20.120.1020">
    <property type="entry name" value="Prion-inhibition and propagation, HeLo domain"/>
    <property type="match status" value="1"/>
</dbReference>
<dbReference type="Gene3D" id="3.40.50.300">
    <property type="entry name" value="P-loop containing nucleotide triphosphate hydrolases"/>
    <property type="match status" value="1"/>
</dbReference>
<feature type="repeat" description="ANK" evidence="3">
    <location>
        <begin position="742"/>
        <end position="774"/>
    </location>
</feature>
<feature type="repeat" description="ANK" evidence="3">
    <location>
        <begin position="874"/>
        <end position="906"/>
    </location>
</feature>
<dbReference type="InterPro" id="IPR036770">
    <property type="entry name" value="Ankyrin_rpt-contain_sf"/>
</dbReference>
<dbReference type="PROSITE" id="PS50297">
    <property type="entry name" value="ANK_REP_REGION"/>
    <property type="match status" value="8"/>
</dbReference>
<feature type="repeat" description="ANK" evidence="3">
    <location>
        <begin position="841"/>
        <end position="873"/>
    </location>
</feature>
<feature type="repeat" description="ANK" evidence="3">
    <location>
        <begin position="907"/>
        <end position="939"/>
    </location>
</feature>
<reference evidence="6" key="2">
    <citation type="journal article" date="2023" name="IMA Fungus">
        <title>Comparative genomic study of the Penicillium genus elucidates a diverse pangenome and 15 lateral gene transfer events.</title>
        <authorList>
            <person name="Petersen C."/>
            <person name="Sorensen T."/>
            <person name="Nielsen M.R."/>
            <person name="Sondergaard T.E."/>
            <person name="Sorensen J.L."/>
            <person name="Fitzpatrick D.A."/>
            <person name="Frisvad J.C."/>
            <person name="Nielsen K.L."/>
        </authorList>
    </citation>
    <scope>NUCLEOTIDE SEQUENCE</scope>
    <source>
        <strain evidence="6">IBT 35673</strain>
    </source>
</reference>
<keyword evidence="1" id="KW-0677">Repeat</keyword>
<feature type="repeat" description="ANK" evidence="3">
    <location>
        <begin position="940"/>
        <end position="972"/>
    </location>
</feature>
<dbReference type="InterPro" id="IPR038305">
    <property type="entry name" value="HeLo_sf"/>
</dbReference>
<dbReference type="Pfam" id="PF12796">
    <property type="entry name" value="Ank_2"/>
    <property type="match status" value="4"/>
</dbReference>
<gene>
    <name evidence="6" type="ORF">N7452_001187</name>
</gene>
<reference evidence="6" key="1">
    <citation type="submission" date="2022-12" db="EMBL/GenBank/DDBJ databases">
        <authorList>
            <person name="Petersen C."/>
        </authorList>
    </citation>
    <scope>NUCLEOTIDE SEQUENCE</scope>
    <source>
        <strain evidence="6">IBT 35673</strain>
    </source>
</reference>
<dbReference type="SUPFAM" id="SSF48403">
    <property type="entry name" value="Ankyrin repeat"/>
    <property type="match status" value="1"/>
</dbReference>
<dbReference type="PROSITE" id="PS50088">
    <property type="entry name" value="ANK_REPEAT"/>
    <property type="match status" value="8"/>
</dbReference>
<dbReference type="InterPro" id="IPR029498">
    <property type="entry name" value="HeLo_dom"/>
</dbReference>
<protein>
    <recommendedName>
        <fullName evidence="5">NACHT domain-containing protein</fullName>
    </recommendedName>
</protein>
<name>A0A9W9R7I9_PENBR</name>
<proteinExistence type="predicted"/>
<evidence type="ECO:0000256" key="3">
    <source>
        <dbReference type="PROSITE-ProRule" id="PRU00023"/>
    </source>
</evidence>
<dbReference type="Gene3D" id="1.25.40.20">
    <property type="entry name" value="Ankyrin repeat-containing domain"/>
    <property type="match status" value="4"/>
</dbReference>
<evidence type="ECO:0000256" key="4">
    <source>
        <dbReference type="SAM" id="MobiDB-lite"/>
    </source>
</evidence>
<keyword evidence="2 3" id="KW-0040">ANK repeat</keyword>
<evidence type="ECO:0000256" key="1">
    <source>
        <dbReference type="ARBA" id="ARBA00022737"/>
    </source>
</evidence>
<dbReference type="Proteomes" id="UP001147695">
    <property type="component" value="Unassembled WGS sequence"/>
</dbReference>
<feature type="domain" description="NACHT" evidence="5">
    <location>
        <begin position="260"/>
        <end position="405"/>
    </location>
</feature>
<dbReference type="PANTHER" id="PTHR24188:SF29">
    <property type="entry name" value="GH09064P"/>
    <property type="match status" value="1"/>
</dbReference>
<feature type="repeat" description="ANK" evidence="3">
    <location>
        <begin position="775"/>
        <end position="807"/>
    </location>
</feature>
<feature type="compositionally biased region" description="Basic and acidic residues" evidence="4">
    <location>
        <begin position="98"/>
        <end position="121"/>
    </location>
</feature>
<evidence type="ECO:0000313" key="6">
    <source>
        <dbReference type="EMBL" id="KAJ5352213.1"/>
    </source>
</evidence>
<feature type="repeat" description="ANK" evidence="3">
    <location>
        <begin position="973"/>
        <end position="1005"/>
    </location>
</feature>
<feature type="repeat" description="ANK" evidence="3">
    <location>
        <begin position="808"/>
        <end position="840"/>
    </location>
</feature>
<dbReference type="InterPro" id="IPR027417">
    <property type="entry name" value="P-loop_NTPase"/>
</dbReference>
<dbReference type="EMBL" id="JAPZBQ010000001">
    <property type="protein sequence ID" value="KAJ5352213.1"/>
    <property type="molecule type" value="Genomic_DNA"/>
</dbReference>
<evidence type="ECO:0000259" key="5">
    <source>
        <dbReference type="PROSITE" id="PS50837"/>
    </source>
</evidence>
<dbReference type="InterPro" id="IPR007111">
    <property type="entry name" value="NACHT_NTPase"/>
</dbReference>
<dbReference type="PANTHER" id="PTHR24188">
    <property type="entry name" value="ANKYRIN REPEAT PROTEIN"/>
    <property type="match status" value="1"/>
</dbReference>
<evidence type="ECO:0000313" key="7">
    <source>
        <dbReference type="Proteomes" id="UP001147695"/>
    </source>
</evidence>
<organism evidence="6 7">
    <name type="scientific">Penicillium brevicompactum</name>
    <dbReference type="NCBI Taxonomy" id="5074"/>
    <lineage>
        <taxon>Eukaryota</taxon>
        <taxon>Fungi</taxon>
        <taxon>Dikarya</taxon>
        <taxon>Ascomycota</taxon>
        <taxon>Pezizomycotina</taxon>
        <taxon>Eurotiomycetes</taxon>
        <taxon>Eurotiomycetidae</taxon>
        <taxon>Eurotiales</taxon>
        <taxon>Aspergillaceae</taxon>
        <taxon>Penicillium</taxon>
    </lineage>
</organism>
<accession>A0A9W9R7I9</accession>
<dbReference type="InterPro" id="IPR056884">
    <property type="entry name" value="NPHP3-like_N"/>
</dbReference>
<dbReference type="Pfam" id="PF24883">
    <property type="entry name" value="NPHP3_N"/>
    <property type="match status" value="1"/>
</dbReference>
<feature type="region of interest" description="Disordered" evidence="4">
    <location>
        <begin position="98"/>
        <end position="122"/>
    </location>
</feature>
<sequence>MEPAGLAVGILGLVGLFNTCLDILDKFDSWRDYGSESRSLTAQFKAHKIQLERWGLAVGLGKDGLSDQHDKLLDDPHTLLTVEELLSAIRDVCRYDDDADSKSKPTFEKHAHSRGPMESKRQKLSWALRDKPKRIAQVAHFSSIVQTLHALVPPKGVERVDVSKLERLANGDKSSGHLNSALLVPGGCIAEFERVLHQIECEIQAETKRDLQKWLLGDHLPNDRYEQYAEGRIESTCDWILNRPWFQDWCSPSFSGGHPKVLWINGPAGFGKSVLCTKIIDHVSSISDAPVAHFFFSSDIEREDPYVAIRSWVSQFISHPTAFSLIREKWADQERQKATRGDVSSLLRDILTSVSGCTLIIDGLDECIWHKGNQTACDDNLVPNFMEALMRATSSTDAQLMITSRDEPEIRTSLPAQGYGASIFEHKITLDDVRPDVLSYSKKLVYDELRKSTDTAKQSLSEKLADRCNGQFLWVKLQQKSLRRNSWKSHKELERVINSTPTGLQDIYERNWMKILKLPEEDRVRALSLLRWTAFSLRPLTVAETTEALLISEDCNEVQTDQLPENVDMNYIENGILLFCGSLLDIRSPHIDCDDGLKTIHLAHFSVKQYLLYNFSTELRLLQLHMSPGSFTEPFENTLLSKMCLRYLNSSEVLPKHPEGDQGLVAFFNYAAASWQQHASAADPRDAGVVELPGDHVDDMEHTNSVYSPASPLYYAARLGLIDTVKFLINDRKHGTEEKGLSGMTAFGAACQEGKVETAQILLESGANINASDNDGSTPALVASARGHLAVVKFLLDNGADMQVANKLGWTAANMASRNGHLTIVKILLESGIDMEATDIHGSTPALVASARGHLAVVKFLLDNGADMQVANKLGWTAANMASRNGHLTIVKILLESGIDMEATDIHGSTPAMMASSRGHLAVVKFLLDNGADMQVANKFGWTVAHEASMSGHIGIVKILLESGIDMEPTTNEGSTPAIVASMNGRHAVVALLLENGVDINFTNSETWTLVNAASVSGSVEMVEFLVKYKANINVADL</sequence>
<dbReference type="InterPro" id="IPR002110">
    <property type="entry name" value="Ankyrin_rpt"/>
</dbReference>
<dbReference type="SMART" id="SM00248">
    <property type="entry name" value="ANK"/>
    <property type="match status" value="10"/>
</dbReference>
<dbReference type="PROSITE" id="PS50837">
    <property type="entry name" value="NACHT"/>
    <property type="match status" value="1"/>
</dbReference>
<evidence type="ECO:0000256" key="2">
    <source>
        <dbReference type="ARBA" id="ARBA00023043"/>
    </source>
</evidence>
<dbReference type="SUPFAM" id="SSF52540">
    <property type="entry name" value="P-loop containing nucleoside triphosphate hydrolases"/>
    <property type="match status" value="1"/>
</dbReference>
<comment type="caution">
    <text evidence="6">The sequence shown here is derived from an EMBL/GenBank/DDBJ whole genome shotgun (WGS) entry which is preliminary data.</text>
</comment>
<dbReference type="AlphaFoldDB" id="A0A9W9R7I9"/>
<dbReference type="Pfam" id="PF14479">
    <property type="entry name" value="HeLo"/>
    <property type="match status" value="1"/>
</dbReference>